<dbReference type="AlphaFoldDB" id="A0A401YMR5"/>
<proteinExistence type="predicted"/>
<evidence type="ECO:0000313" key="2">
    <source>
        <dbReference type="Proteomes" id="UP000286931"/>
    </source>
</evidence>
<name>A0A401YMR5_9ACTN</name>
<evidence type="ECO:0000313" key="1">
    <source>
        <dbReference type="EMBL" id="GCD95896.1"/>
    </source>
</evidence>
<accession>A0A401YMR5</accession>
<protein>
    <submittedName>
        <fullName evidence="1">Uncharacterized protein</fullName>
    </submittedName>
</protein>
<gene>
    <name evidence="1" type="ORF">EHYA_03580</name>
</gene>
<organism evidence="1 2">
    <name type="scientific">Embleya hyalina</name>
    <dbReference type="NCBI Taxonomy" id="516124"/>
    <lineage>
        <taxon>Bacteria</taxon>
        <taxon>Bacillati</taxon>
        <taxon>Actinomycetota</taxon>
        <taxon>Actinomycetes</taxon>
        <taxon>Kitasatosporales</taxon>
        <taxon>Streptomycetaceae</taxon>
        <taxon>Embleya</taxon>
    </lineage>
</organism>
<dbReference type="EMBL" id="BIFH01000019">
    <property type="protein sequence ID" value="GCD95896.1"/>
    <property type="molecule type" value="Genomic_DNA"/>
</dbReference>
<dbReference type="Gene3D" id="3.40.50.300">
    <property type="entry name" value="P-loop containing nucleotide triphosphate hydrolases"/>
    <property type="match status" value="1"/>
</dbReference>
<sequence>MPPSTEAQSALYRGLLSGRRVLVVSDNAAHAEQIRPLLPGSPGCLVPVTSRNRMPGLVAAEGAAPTVVDVLPAVEAGKLPAGRIGPHRVAAKPRATDEIITRCAGLPPAPAVVAVRAAGHRDFSPGALAGEPSAARTTLDLFAGDDQATDVRAVFSCSYRTLDSAASGLFQLLGPHPGPDITPPALVSLDDLGHDQAEAVRTRLRR</sequence>
<dbReference type="Proteomes" id="UP000286931">
    <property type="component" value="Unassembled WGS sequence"/>
</dbReference>
<comment type="caution">
    <text evidence="1">The sequence shown here is derived from an EMBL/GenBank/DDBJ whole genome shotgun (WGS) entry which is preliminary data.</text>
</comment>
<keyword evidence="2" id="KW-1185">Reference proteome</keyword>
<reference evidence="1 2" key="1">
    <citation type="submission" date="2018-12" db="EMBL/GenBank/DDBJ databases">
        <title>Draft genome sequence of Embleya hyalina NBRC 13850T.</title>
        <authorList>
            <person name="Komaki H."/>
            <person name="Hosoyama A."/>
            <person name="Kimura A."/>
            <person name="Ichikawa N."/>
            <person name="Tamura T."/>
        </authorList>
    </citation>
    <scope>NUCLEOTIDE SEQUENCE [LARGE SCALE GENOMIC DNA]</scope>
    <source>
        <strain evidence="1 2">NBRC 13850</strain>
    </source>
</reference>
<dbReference type="InterPro" id="IPR027417">
    <property type="entry name" value="P-loop_NTPase"/>
</dbReference>